<evidence type="ECO:0000259" key="7">
    <source>
        <dbReference type="Pfam" id="PF00496"/>
    </source>
</evidence>
<dbReference type="PROSITE" id="PS01040">
    <property type="entry name" value="SBP_BACTERIAL_5"/>
    <property type="match status" value="1"/>
</dbReference>
<dbReference type="GO" id="GO:1904680">
    <property type="term" value="F:peptide transmembrane transporter activity"/>
    <property type="evidence" value="ECO:0007669"/>
    <property type="project" value="TreeGrafter"/>
</dbReference>
<dbReference type="EMBL" id="SNXZ01000009">
    <property type="protein sequence ID" value="TDP91164.1"/>
    <property type="molecule type" value="Genomic_DNA"/>
</dbReference>
<evidence type="ECO:0000256" key="2">
    <source>
        <dbReference type="ARBA" id="ARBA00005695"/>
    </source>
</evidence>
<proteinExistence type="inferred from homology"/>
<dbReference type="InterPro" id="IPR039424">
    <property type="entry name" value="SBP_5"/>
</dbReference>
<comment type="subcellular location">
    <subcellularLocation>
        <location evidence="1">Cell membrane</location>
        <topology evidence="1">Lipid-anchor</topology>
    </subcellularLocation>
</comment>
<name>A0A4R6RWI6_LABRH</name>
<dbReference type="PIRSF" id="PIRSF002741">
    <property type="entry name" value="MppA"/>
    <property type="match status" value="1"/>
</dbReference>
<dbReference type="InterPro" id="IPR000914">
    <property type="entry name" value="SBP_5_dom"/>
</dbReference>
<protein>
    <submittedName>
        <fullName evidence="8">Peptide/nickel transport system substrate-binding protein</fullName>
    </submittedName>
</protein>
<dbReference type="InterPro" id="IPR023765">
    <property type="entry name" value="SBP_5_CS"/>
</dbReference>
<feature type="signal peptide" evidence="6">
    <location>
        <begin position="1"/>
        <end position="35"/>
    </location>
</feature>
<keyword evidence="5" id="KW-0472">Membrane</keyword>
<dbReference type="Gene3D" id="3.10.105.10">
    <property type="entry name" value="Dipeptide-binding Protein, Domain 3"/>
    <property type="match status" value="1"/>
</dbReference>
<keyword evidence="3" id="KW-0813">Transport</keyword>
<gene>
    <name evidence="8" type="ORF">EV186_109156</name>
</gene>
<organism evidence="8 9">
    <name type="scientific">Labedaea rhizosphaerae</name>
    <dbReference type="NCBI Taxonomy" id="598644"/>
    <lineage>
        <taxon>Bacteria</taxon>
        <taxon>Bacillati</taxon>
        <taxon>Actinomycetota</taxon>
        <taxon>Actinomycetes</taxon>
        <taxon>Pseudonocardiales</taxon>
        <taxon>Pseudonocardiaceae</taxon>
        <taxon>Labedaea</taxon>
    </lineage>
</organism>
<evidence type="ECO:0000256" key="5">
    <source>
        <dbReference type="SAM" id="Phobius"/>
    </source>
</evidence>
<evidence type="ECO:0000313" key="9">
    <source>
        <dbReference type="Proteomes" id="UP000295444"/>
    </source>
</evidence>
<keyword evidence="5" id="KW-0812">Transmembrane</keyword>
<dbReference type="PANTHER" id="PTHR30290:SF10">
    <property type="entry name" value="PERIPLASMIC OLIGOPEPTIDE-BINDING PROTEIN-RELATED"/>
    <property type="match status" value="1"/>
</dbReference>
<dbReference type="GO" id="GO:0015833">
    <property type="term" value="P:peptide transport"/>
    <property type="evidence" value="ECO:0007669"/>
    <property type="project" value="TreeGrafter"/>
</dbReference>
<dbReference type="Proteomes" id="UP000295444">
    <property type="component" value="Unassembled WGS sequence"/>
</dbReference>
<dbReference type="Pfam" id="PF00496">
    <property type="entry name" value="SBP_bac_5"/>
    <property type="match status" value="1"/>
</dbReference>
<dbReference type="GO" id="GO:0042597">
    <property type="term" value="C:periplasmic space"/>
    <property type="evidence" value="ECO:0007669"/>
    <property type="project" value="UniProtKB-ARBA"/>
</dbReference>
<sequence>MQPRRWGIGLAAGVSALALALAPAMVPQVAPTAQAQNAPAKKVLRIGVTQEVDSLNPYIAIYLLSTNILRTNYDYLTVFGQKNMAPEGALAESWETSPDKLTWTFHMRHGVKWSDGQELTAKDPAFTFNTMLTNETARTANGSYVANFESVTATDPYTLVIKTKKPQATMLGLDVPIVPEHVYSKMKDIGGEPPMPLVGSGPFTVTEFKADQFVKMVANKSYWRGAPKVDEVDFIYYKNSDASVQALRNGEVDLVNKLSATQFDVLKNEPNVTLNNAKDRRFNELVINPGATTSSGEAIGNGNPALKDVALRRAIAQAIDTKTLTQKVYGEYALPGDGSYVPPVFSDFHWTPAPAQSHQFNPTAANAALDAAGYKRGSDGIRLDHSGKPLNLRLLTHSEKPQEQQGAPYIRGWLHDIGINVTIQPLSDNKINEATTAGQFDLTYSGWSSSPDPDNILSLQTCSARPNAQGKGGTPDTFMCDKAYDDLYAQQLAEFDRAKRIDIVKQMQSRLYDNAVNVMLYYDDSLEAYRKDKFASFATQPDPGGTITYQQGYWGYYGAVPAGEGGASNASSQDSGSNTGLILGVIGGVVVIAAVAGVVVARRRKSTADERE</sequence>
<dbReference type="Gene3D" id="3.40.190.10">
    <property type="entry name" value="Periplasmic binding protein-like II"/>
    <property type="match status" value="1"/>
</dbReference>
<feature type="domain" description="Solute-binding protein family 5" evidence="7">
    <location>
        <begin position="86"/>
        <end position="461"/>
    </location>
</feature>
<keyword evidence="4 6" id="KW-0732">Signal</keyword>
<dbReference type="PANTHER" id="PTHR30290">
    <property type="entry name" value="PERIPLASMIC BINDING COMPONENT OF ABC TRANSPORTER"/>
    <property type="match status" value="1"/>
</dbReference>
<evidence type="ECO:0000256" key="4">
    <source>
        <dbReference type="ARBA" id="ARBA00022729"/>
    </source>
</evidence>
<feature type="chain" id="PRO_5020201722" evidence="6">
    <location>
        <begin position="36"/>
        <end position="612"/>
    </location>
</feature>
<reference evidence="8 9" key="1">
    <citation type="submission" date="2019-03" db="EMBL/GenBank/DDBJ databases">
        <title>Genomic Encyclopedia of Type Strains, Phase IV (KMG-IV): sequencing the most valuable type-strain genomes for metagenomic binning, comparative biology and taxonomic classification.</title>
        <authorList>
            <person name="Goeker M."/>
        </authorList>
    </citation>
    <scope>NUCLEOTIDE SEQUENCE [LARGE SCALE GENOMIC DNA]</scope>
    <source>
        <strain evidence="8 9">DSM 45361</strain>
    </source>
</reference>
<comment type="caution">
    <text evidence="8">The sequence shown here is derived from an EMBL/GenBank/DDBJ whole genome shotgun (WGS) entry which is preliminary data.</text>
</comment>
<dbReference type="SUPFAM" id="SSF53850">
    <property type="entry name" value="Periplasmic binding protein-like II"/>
    <property type="match status" value="1"/>
</dbReference>
<keyword evidence="9" id="KW-1185">Reference proteome</keyword>
<evidence type="ECO:0000256" key="3">
    <source>
        <dbReference type="ARBA" id="ARBA00022448"/>
    </source>
</evidence>
<evidence type="ECO:0000313" key="8">
    <source>
        <dbReference type="EMBL" id="TDP91164.1"/>
    </source>
</evidence>
<dbReference type="AlphaFoldDB" id="A0A4R6RWI6"/>
<dbReference type="GO" id="GO:0043190">
    <property type="term" value="C:ATP-binding cassette (ABC) transporter complex"/>
    <property type="evidence" value="ECO:0007669"/>
    <property type="project" value="InterPro"/>
</dbReference>
<comment type="similarity">
    <text evidence="2">Belongs to the bacterial solute-binding protein 5 family.</text>
</comment>
<evidence type="ECO:0000256" key="1">
    <source>
        <dbReference type="ARBA" id="ARBA00004193"/>
    </source>
</evidence>
<dbReference type="InterPro" id="IPR030678">
    <property type="entry name" value="Peptide/Ni-bd"/>
</dbReference>
<evidence type="ECO:0000256" key="6">
    <source>
        <dbReference type="SAM" id="SignalP"/>
    </source>
</evidence>
<accession>A0A4R6RWI6</accession>
<feature type="transmembrane region" description="Helical" evidence="5">
    <location>
        <begin position="581"/>
        <end position="601"/>
    </location>
</feature>
<keyword evidence="5" id="KW-1133">Transmembrane helix</keyword>
<dbReference type="CDD" id="cd00995">
    <property type="entry name" value="PBP2_NikA_DppA_OppA_like"/>
    <property type="match status" value="1"/>
</dbReference>